<sequence length="536" mass="59092">MARMDVARPVTVTSIAGETGAPEGGRLHRLRTGLDPPTGTPVDDGELARLRDPLAVLLFQRGIFPATLRELVSALDAAEGPQAVPVQMTFLTGEGSQLPWTQETRDVARQLRCLVSRGRSKEQAELLVTTAPDADSPDAFLQVLAWDDENGVFDYYLRFEGTTAWIFAGDSNDALEPSTRGQGPFSAHTNGSVVMRELREPWNNWHSSRAGVHDAIPPDSPLRTDPLWRDRQNADVFEKQVAKRCVERWTGSRLRAIAGGPGIEHPDRLLRHLLETTTVNLRTTDSESAAVDDSSDLALPLTFLFNLELLEDLGIDTPGQAPLVRGEHYRASLARYRFRLEDGKGAQWPGDTHFAFLFPEPALEDNEVVRQAIRSGLLSARFAACASMVDFPNPVYSKRRAALMRHAPEVATVTDSGSDLADRTAERITAAAGSLGEDSPEREFARMWELPADQWKSALSEQLKNYLDAAAEVAADADGFDSYVRLAESRRRTFAASALNEFPLLLPRTDIPVDMPVLAMRRDATVGPETEHQGHR</sequence>
<gene>
    <name evidence="2" type="ORF">GCM10010470_21260</name>
</gene>
<proteinExistence type="predicted"/>
<organism evidence="2 3">
    <name type="scientific">Saccharopolyspora taberi</name>
    <dbReference type="NCBI Taxonomy" id="60895"/>
    <lineage>
        <taxon>Bacteria</taxon>
        <taxon>Bacillati</taxon>
        <taxon>Actinomycetota</taxon>
        <taxon>Actinomycetes</taxon>
        <taxon>Pseudonocardiales</taxon>
        <taxon>Pseudonocardiaceae</taxon>
        <taxon>Saccharopolyspora</taxon>
    </lineage>
</organism>
<dbReference type="RefSeq" id="WP_344679401.1">
    <property type="nucleotide sequence ID" value="NZ_BAAAUX010000011.1"/>
</dbReference>
<dbReference type="EMBL" id="BAAAUX010000011">
    <property type="protein sequence ID" value="GAA2786682.1"/>
    <property type="molecule type" value="Genomic_DNA"/>
</dbReference>
<keyword evidence="3" id="KW-1185">Reference proteome</keyword>
<comment type="caution">
    <text evidence="2">The sequence shown here is derived from an EMBL/GenBank/DDBJ whole genome shotgun (WGS) entry which is preliminary data.</text>
</comment>
<accession>A0ABN3VAL2</accession>
<dbReference type="Proteomes" id="UP001500979">
    <property type="component" value="Unassembled WGS sequence"/>
</dbReference>
<reference evidence="2 3" key="1">
    <citation type="journal article" date="2019" name="Int. J. Syst. Evol. Microbiol.">
        <title>The Global Catalogue of Microorganisms (GCM) 10K type strain sequencing project: providing services to taxonomists for standard genome sequencing and annotation.</title>
        <authorList>
            <consortium name="The Broad Institute Genomics Platform"/>
            <consortium name="The Broad Institute Genome Sequencing Center for Infectious Disease"/>
            <person name="Wu L."/>
            <person name="Ma J."/>
        </authorList>
    </citation>
    <scope>NUCLEOTIDE SEQUENCE [LARGE SCALE GENOMIC DNA]</scope>
    <source>
        <strain evidence="2 3">JCM 9383</strain>
    </source>
</reference>
<name>A0ABN3VAL2_9PSEU</name>
<protein>
    <submittedName>
        <fullName evidence="2">Uncharacterized protein</fullName>
    </submittedName>
</protein>
<evidence type="ECO:0000313" key="2">
    <source>
        <dbReference type="EMBL" id="GAA2786682.1"/>
    </source>
</evidence>
<evidence type="ECO:0000256" key="1">
    <source>
        <dbReference type="SAM" id="MobiDB-lite"/>
    </source>
</evidence>
<feature type="region of interest" description="Disordered" evidence="1">
    <location>
        <begin position="1"/>
        <end position="46"/>
    </location>
</feature>
<evidence type="ECO:0000313" key="3">
    <source>
        <dbReference type="Proteomes" id="UP001500979"/>
    </source>
</evidence>